<evidence type="ECO:0000313" key="2">
    <source>
        <dbReference type="EMBL" id="GHB75690.1"/>
    </source>
</evidence>
<keyword evidence="2" id="KW-0418">Kinase</keyword>
<dbReference type="EMBL" id="BMXF01000003">
    <property type="protein sequence ID" value="GHB75690.1"/>
    <property type="molecule type" value="Genomic_DNA"/>
</dbReference>
<dbReference type="PANTHER" id="PTHR18964:SF149">
    <property type="entry name" value="BIFUNCTIONAL UDP-N-ACETYLGLUCOSAMINE 2-EPIMERASE_N-ACETYLMANNOSAMINE KINASE"/>
    <property type="match status" value="1"/>
</dbReference>
<comment type="similarity">
    <text evidence="1">Belongs to the ROK (NagC/XylR) family.</text>
</comment>
<dbReference type="InterPro" id="IPR000600">
    <property type="entry name" value="ROK"/>
</dbReference>
<dbReference type="SUPFAM" id="SSF53067">
    <property type="entry name" value="Actin-like ATPase domain"/>
    <property type="match status" value="1"/>
</dbReference>
<dbReference type="GO" id="GO:0009384">
    <property type="term" value="F:N-acylmannosamine kinase activity"/>
    <property type="evidence" value="ECO:0007669"/>
    <property type="project" value="TreeGrafter"/>
</dbReference>
<dbReference type="PANTHER" id="PTHR18964">
    <property type="entry name" value="ROK (REPRESSOR, ORF, KINASE) FAMILY"/>
    <property type="match status" value="1"/>
</dbReference>
<evidence type="ECO:0000256" key="1">
    <source>
        <dbReference type="ARBA" id="ARBA00006479"/>
    </source>
</evidence>
<dbReference type="RefSeq" id="WP_189565516.1">
    <property type="nucleotide sequence ID" value="NZ_BMXF01000003.1"/>
</dbReference>
<accession>A0A8J3D4U9</accession>
<dbReference type="AlphaFoldDB" id="A0A8J3D4U9"/>
<dbReference type="Pfam" id="PF00480">
    <property type="entry name" value="ROK"/>
    <property type="match status" value="1"/>
</dbReference>
<gene>
    <name evidence="2" type="ORF">GCM10007390_31870</name>
</gene>
<protein>
    <submittedName>
        <fullName evidence="2">Sugar kinase</fullName>
    </submittedName>
</protein>
<sequence>MSNYWGIDLGGTKIEGVILTKPSPDSVIFRHRIDTEAQHGYHHIVSRIITMVKLMQSETGLIPEKLGVGTPGTVDPSTRTMKNCNTTCLNGQPLLDDLQKALGFPVMIANDANCFALAEAQMGIVQDVIPNYRLVFGIIMGTGVGGGIVIRGNDGKAFVLNGLQGVGGEWGHNVLEEGGDPCYCGKNGCVEQVLSGPALQRFYKNQSGESLKLPVILERHLAGTDPHATATIERLLEKFGQGLTTLTNVLDPDAIVVGGGVGNIDLLYTEGPKRAEKYVFNPTFTTPILRPKLGDSAGVFGAAMLTM</sequence>
<evidence type="ECO:0000313" key="3">
    <source>
        <dbReference type="Proteomes" id="UP000598271"/>
    </source>
</evidence>
<reference evidence="2 3" key="1">
    <citation type="journal article" date="2014" name="Int. J. Syst. Evol. Microbiol.">
        <title>Complete genome sequence of Corynebacterium casei LMG S-19264T (=DSM 44701T), isolated from a smear-ripened cheese.</title>
        <authorList>
            <consortium name="US DOE Joint Genome Institute (JGI-PGF)"/>
            <person name="Walter F."/>
            <person name="Albersmeier A."/>
            <person name="Kalinowski J."/>
            <person name="Ruckert C."/>
        </authorList>
    </citation>
    <scope>NUCLEOTIDE SEQUENCE [LARGE SCALE GENOMIC DNA]</scope>
    <source>
        <strain evidence="2 3">KCTC 12866</strain>
    </source>
</reference>
<dbReference type="Proteomes" id="UP000598271">
    <property type="component" value="Unassembled WGS sequence"/>
</dbReference>
<dbReference type="InterPro" id="IPR043129">
    <property type="entry name" value="ATPase_NBD"/>
</dbReference>
<dbReference type="GO" id="GO:0008761">
    <property type="term" value="F:UDP-N-acetylglucosamine 2-epimerase activity"/>
    <property type="evidence" value="ECO:0007669"/>
    <property type="project" value="TreeGrafter"/>
</dbReference>
<proteinExistence type="inferred from homology"/>
<dbReference type="Gene3D" id="3.30.420.40">
    <property type="match status" value="2"/>
</dbReference>
<name>A0A8J3D4U9_9BACT</name>
<comment type="caution">
    <text evidence="2">The sequence shown here is derived from an EMBL/GenBank/DDBJ whole genome shotgun (WGS) entry which is preliminary data.</text>
</comment>
<keyword evidence="2" id="KW-0808">Transferase</keyword>
<keyword evidence="3" id="KW-1185">Reference proteome</keyword>
<organism evidence="2 3">
    <name type="scientific">Persicitalea jodogahamensis</name>
    <dbReference type="NCBI Taxonomy" id="402147"/>
    <lineage>
        <taxon>Bacteria</taxon>
        <taxon>Pseudomonadati</taxon>
        <taxon>Bacteroidota</taxon>
        <taxon>Cytophagia</taxon>
        <taxon>Cytophagales</taxon>
        <taxon>Spirosomataceae</taxon>
        <taxon>Persicitalea</taxon>
    </lineage>
</organism>